<dbReference type="OrthoDB" id="1803934at2"/>
<evidence type="ECO:0000256" key="2">
    <source>
        <dbReference type="ARBA" id="ARBA00009477"/>
    </source>
</evidence>
<name>A0A4Y7RUA2_9FIRM</name>
<keyword evidence="5" id="KW-0812">Transmembrane</keyword>
<evidence type="ECO:0000256" key="5">
    <source>
        <dbReference type="SAM" id="Phobius"/>
    </source>
</evidence>
<dbReference type="Pfam" id="PF25954">
    <property type="entry name" value="Beta-barrel_RND_2"/>
    <property type="match status" value="1"/>
</dbReference>
<dbReference type="Gene3D" id="6.20.50.140">
    <property type="match status" value="1"/>
</dbReference>
<evidence type="ECO:0000259" key="8">
    <source>
        <dbReference type="Pfam" id="PF25973"/>
    </source>
</evidence>
<proteinExistence type="inferred from homology"/>
<dbReference type="EMBL" id="QFFZ01000007">
    <property type="protein sequence ID" value="TEB12350.1"/>
    <property type="molecule type" value="Genomic_DNA"/>
</dbReference>
<dbReference type="GO" id="GO:0015562">
    <property type="term" value="F:efflux transmembrane transporter activity"/>
    <property type="evidence" value="ECO:0007669"/>
    <property type="project" value="InterPro"/>
</dbReference>
<protein>
    <submittedName>
        <fullName evidence="9">Macrolide export protein MacA</fullName>
    </submittedName>
</protein>
<keyword evidence="5" id="KW-1133">Transmembrane helix</keyword>
<comment type="subcellular location">
    <subcellularLocation>
        <location evidence="1">Cell envelope</location>
    </subcellularLocation>
</comment>
<evidence type="ECO:0000256" key="3">
    <source>
        <dbReference type="ARBA" id="ARBA00023054"/>
    </source>
</evidence>
<dbReference type="InterPro" id="IPR058647">
    <property type="entry name" value="BSH_CzcB-like"/>
</dbReference>
<feature type="domain" description="CzcB-like barrel-sandwich hybrid" evidence="8">
    <location>
        <begin position="60"/>
        <end position="224"/>
    </location>
</feature>
<evidence type="ECO:0000259" key="6">
    <source>
        <dbReference type="Pfam" id="PF25954"/>
    </source>
</evidence>
<keyword evidence="3 4" id="KW-0175">Coiled coil</keyword>
<dbReference type="Pfam" id="PF25973">
    <property type="entry name" value="BSH_CzcB"/>
    <property type="match status" value="1"/>
</dbReference>
<dbReference type="GO" id="GO:0030313">
    <property type="term" value="C:cell envelope"/>
    <property type="evidence" value="ECO:0007669"/>
    <property type="project" value="UniProtKB-SubCell"/>
</dbReference>
<dbReference type="InterPro" id="IPR058627">
    <property type="entry name" value="MdtA-like_C"/>
</dbReference>
<dbReference type="PANTHER" id="PTHR32347">
    <property type="entry name" value="EFFLUX SYSTEM COMPONENT YKNX-RELATED"/>
    <property type="match status" value="1"/>
</dbReference>
<dbReference type="GO" id="GO:0016020">
    <property type="term" value="C:membrane"/>
    <property type="evidence" value="ECO:0007669"/>
    <property type="project" value="InterPro"/>
</dbReference>
<dbReference type="RefSeq" id="WP_134212847.1">
    <property type="nucleotide sequence ID" value="NZ_QFFZ01000007.1"/>
</dbReference>
<gene>
    <name evidence="9" type="primary">macA_4</name>
    <name evidence="9" type="ORF">Pmgp_00967</name>
</gene>
<feature type="coiled-coil region" evidence="4">
    <location>
        <begin position="103"/>
        <end position="189"/>
    </location>
</feature>
<dbReference type="Gene3D" id="1.10.287.470">
    <property type="entry name" value="Helix hairpin bin"/>
    <property type="match status" value="1"/>
</dbReference>
<dbReference type="InterPro" id="IPR058792">
    <property type="entry name" value="Beta-barrel_RND_2"/>
</dbReference>
<evidence type="ECO:0000313" key="10">
    <source>
        <dbReference type="Proteomes" id="UP000297597"/>
    </source>
</evidence>
<dbReference type="Pfam" id="PF25967">
    <property type="entry name" value="RND-MFP_C"/>
    <property type="match status" value="1"/>
</dbReference>
<evidence type="ECO:0000256" key="4">
    <source>
        <dbReference type="SAM" id="Coils"/>
    </source>
</evidence>
<feature type="transmembrane region" description="Helical" evidence="5">
    <location>
        <begin position="7"/>
        <end position="25"/>
    </location>
</feature>
<organism evidence="9 10">
    <name type="scientific">Pelotomaculum propionicicum</name>
    <dbReference type="NCBI Taxonomy" id="258475"/>
    <lineage>
        <taxon>Bacteria</taxon>
        <taxon>Bacillati</taxon>
        <taxon>Bacillota</taxon>
        <taxon>Clostridia</taxon>
        <taxon>Eubacteriales</taxon>
        <taxon>Desulfotomaculaceae</taxon>
        <taxon>Pelotomaculum</taxon>
    </lineage>
</organism>
<dbReference type="InterPro" id="IPR050465">
    <property type="entry name" value="UPF0194_transport"/>
</dbReference>
<dbReference type="SUPFAM" id="SSF56954">
    <property type="entry name" value="Outer membrane efflux proteins (OEP)"/>
    <property type="match status" value="1"/>
</dbReference>
<dbReference type="AlphaFoldDB" id="A0A4Y7RUA2"/>
<comment type="caution">
    <text evidence="9">The sequence shown here is derived from an EMBL/GenBank/DDBJ whole genome shotgun (WGS) entry which is preliminary data.</text>
</comment>
<dbReference type="Gene3D" id="2.40.30.170">
    <property type="match status" value="1"/>
</dbReference>
<keyword evidence="10" id="KW-1185">Reference proteome</keyword>
<dbReference type="NCBIfam" id="TIGR01730">
    <property type="entry name" value="RND_mfp"/>
    <property type="match status" value="1"/>
</dbReference>
<comment type="similarity">
    <text evidence="2">Belongs to the membrane fusion protein (MFP) (TC 8.A.1) family.</text>
</comment>
<feature type="domain" description="Multidrug resistance protein MdtA-like C-terminal permuted SH3" evidence="7">
    <location>
        <begin position="315"/>
        <end position="371"/>
    </location>
</feature>
<dbReference type="Gene3D" id="2.40.50.100">
    <property type="match status" value="1"/>
</dbReference>
<evidence type="ECO:0000259" key="7">
    <source>
        <dbReference type="Pfam" id="PF25967"/>
    </source>
</evidence>
<keyword evidence="5" id="KW-0472">Membrane</keyword>
<evidence type="ECO:0000313" key="9">
    <source>
        <dbReference type="EMBL" id="TEB12350.1"/>
    </source>
</evidence>
<accession>A0A4Y7RUA2</accession>
<reference evidence="9 10" key="1">
    <citation type="journal article" date="2018" name="Environ. Microbiol.">
        <title>Novel energy conservation strategies and behaviour of Pelotomaculum schinkii driving syntrophic propionate catabolism.</title>
        <authorList>
            <person name="Hidalgo-Ahumada C.A.P."/>
            <person name="Nobu M.K."/>
            <person name="Narihiro T."/>
            <person name="Tamaki H."/>
            <person name="Liu W.T."/>
            <person name="Kamagata Y."/>
            <person name="Stams A.J.M."/>
            <person name="Imachi H."/>
            <person name="Sousa D.Z."/>
        </authorList>
    </citation>
    <scope>NUCLEOTIDE SEQUENCE [LARGE SCALE GENOMIC DNA]</scope>
    <source>
        <strain evidence="9 10">MGP</strain>
    </source>
</reference>
<evidence type="ECO:0000256" key="1">
    <source>
        <dbReference type="ARBA" id="ARBA00004196"/>
    </source>
</evidence>
<dbReference type="Proteomes" id="UP000297597">
    <property type="component" value="Unassembled WGS sequence"/>
</dbReference>
<dbReference type="InterPro" id="IPR006143">
    <property type="entry name" value="RND_pump_MFP"/>
</dbReference>
<sequence length="384" mass="41597">MKRKTIIYLATAVAIVLVITVWAYANDGTKVETVQARQGGIIRAVTDTGYVQAATNYDIHATQSARVVGVPVEVGQAVEQGQTLAVLENLDLAVQISDVNSQISQAASAAAGARAALERLQLELKDAQDNLARSQQLFQAGVISQVDFDKAKLQVDTARQNISEQNAILESALAQRAGLNQSLQQLSAKERQLTVKSPVNGIVLTLPVKQEQVVNQGTLLVNVAMSEQLEVKADILSDDLADIKIGQRVTVTAPVLGQQALVGEVKKIYPQAEEKTSALGVIQRRVPVIITLPAPVNLKPGYEVRVSIETMSRQDVLTLPRESVRTREDGQKEVMLVIEKRIKHQLVKTGISDQENVEISSGLTAEDQVVRDAGLNLAEKTRVK</sequence>
<feature type="domain" description="CusB-like beta-barrel" evidence="6">
    <location>
        <begin position="231"/>
        <end position="310"/>
    </location>
</feature>